<protein>
    <submittedName>
        <fullName evidence="1">Uncharacterized protein</fullName>
    </submittedName>
</protein>
<sequence>TYTAATKLVTLNWEGDDTAHTAEAMANLCNTNAAFSALFVASVSAPGQMTVDADVASAALAGGLDLLTTTVTMSEEMEKAAAAQFTISAITCTEAIKTVAATNNGNLTGSIAITCTTNGTIVPGVNTVTVAAHADTVDRAGNQVDQTGTKESVAMYAG</sequence>
<dbReference type="EMBL" id="UINC01103447">
    <property type="protein sequence ID" value="SVC65845.1"/>
    <property type="molecule type" value="Genomic_DNA"/>
</dbReference>
<accession>A0A382NZR6</accession>
<gene>
    <name evidence="1" type="ORF">METZ01_LOCUS318699</name>
</gene>
<name>A0A382NZR6_9ZZZZ</name>
<feature type="non-terminal residue" evidence="1">
    <location>
        <position position="1"/>
    </location>
</feature>
<proteinExistence type="predicted"/>
<organism evidence="1">
    <name type="scientific">marine metagenome</name>
    <dbReference type="NCBI Taxonomy" id="408172"/>
    <lineage>
        <taxon>unclassified sequences</taxon>
        <taxon>metagenomes</taxon>
        <taxon>ecological metagenomes</taxon>
    </lineage>
</organism>
<evidence type="ECO:0000313" key="1">
    <source>
        <dbReference type="EMBL" id="SVC65845.1"/>
    </source>
</evidence>
<dbReference type="AlphaFoldDB" id="A0A382NZR6"/>
<reference evidence="1" key="1">
    <citation type="submission" date="2018-05" db="EMBL/GenBank/DDBJ databases">
        <authorList>
            <person name="Lanie J.A."/>
            <person name="Ng W.-L."/>
            <person name="Kazmierczak K.M."/>
            <person name="Andrzejewski T.M."/>
            <person name="Davidsen T.M."/>
            <person name="Wayne K.J."/>
            <person name="Tettelin H."/>
            <person name="Glass J.I."/>
            <person name="Rusch D."/>
            <person name="Podicherti R."/>
            <person name="Tsui H.-C.T."/>
            <person name="Winkler M.E."/>
        </authorList>
    </citation>
    <scope>NUCLEOTIDE SEQUENCE</scope>
</reference>